<dbReference type="EMBL" id="RDQH01000330">
    <property type="protein sequence ID" value="RXI01931.1"/>
    <property type="molecule type" value="Genomic_DNA"/>
</dbReference>
<keyword evidence="1" id="KW-0732">Signal</keyword>
<keyword evidence="3" id="KW-1185">Reference proteome</keyword>
<gene>
    <name evidence="2" type="ORF">DVH24_015280</name>
</gene>
<organism evidence="2 3">
    <name type="scientific">Malus domestica</name>
    <name type="common">Apple</name>
    <name type="synonym">Pyrus malus</name>
    <dbReference type="NCBI Taxonomy" id="3750"/>
    <lineage>
        <taxon>Eukaryota</taxon>
        <taxon>Viridiplantae</taxon>
        <taxon>Streptophyta</taxon>
        <taxon>Embryophyta</taxon>
        <taxon>Tracheophyta</taxon>
        <taxon>Spermatophyta</taxon>
        <taxon>Magnoliopsida</taxon>
        <taxon>eudicotyledons</taxon>
        <taxon>Gunneridae</taxon>
        <taxon>Pentapetalae</taxon>
        <taxon>rosids</taxon>
        <taxon>fabids</taxon>
        <taxon>Rosales</taxon>
        <taxon>Rosaceae</taxon>
        <taxon>Amygdaloideae</taxon>
        <taxon>Maleae</taxon>
        <taxon>Malus</taxon>
    </lineage>
</organism>
<accession>A0A498K332</accession>
<evidence type="ECO:0008006" key="4">
    <source>
        <dbReference type="Google" id="ProtNLM"/>
    </source>
</evidence>
<reference evidence="2 3" key="1">
    <citation type="submission" date="2018-10" db="EMBL/GenBank/DDBJ databases">
        <title>A high-quality apple genome assembly.</title>
        <authorList>
            <person name="Hu J."/>
        </authorList>
    </citation>
    <scope>NUCLEOTIDE SEQUENCE [LARGE SCALE GENOMIC DNA]</scope>
    <source>
        <strain evidence="3">cv. HFTH1</strain>
        <tissue evidence="2">Young leaf</tissue>
    </source>
</reference>
<comment type="caution">
    <text evidence="2">The sequence shown here is derived from an EMBL/GenBank/DDBJ whole genome shotgun (WGS) entry which is preliminary data.</text>
</comment>
<evidence type="ECO:0000313" key="3">
    <source>
        <dbReference type="Proteomes" id="UP000290289"/>
    </source>
</evidence>
<dbReference type="Proteomes" id="UP000290289">
    <property type="component" value="Chromosome 4"/>
</dbReference>
<sequence>MPPPWGPPGGGGPGGFGCLGDLCSVLISCAAAACLRAAVDQCSAAALADQVALAVAPLVGEHYPLATFQACRSRCSCSFYL</sequence>
<dbReference type="AlphaFoldDB" id="A0A498K332"/>
<feature type="chain" id="PRO_5019794952" description="Secreted protein" evidence="1">
    <location>
        <begin position="33"/>
        <end position="81"/>
    </location>
</feature>
<evidence type="ECO:0000256" key="1">
    <source>
        <dbReference type="SAM" id="SignalP"/>
    </source>
</evidence>
<feature type="signal peptide" evidence="1">
    <location>
        <begin position="1"/>
        <end position="32"/>
    </location>
</feature>
<proteinExistence type="predicted"/>
<name>A0A498K332_MALDO</name>
<evidence type="ECO:0000313" key="2">
    <source>
        <dbReference type="EMBL" id="RXI01931.1"/>
    </source>
</evidence>
<protein>
    <recommendedName>
        <fullName evidence="4">Secreted protein</fullName>
    </recommendedName>
</protein>